<name>A0A9Q1G583_SYNKA</name>
<dbReference type="AlphaFoldDB" id="A0A9Q1G583"/>
<evidence type="ECO:0000313" key="2">
    <source>
        <dbReference type="Proteomes" id="UP001152622"/>
    </source>
</evidence>
<proteinExistence type="predicted"/>
<comment type="caution">
    <text evidence="1">The sequence shown here is derived from an EMBL/GenBank/DDBJ whole genome shotgun (WGS) entry which is preliminary data.</text>
</comment>
<protein>
    <submittedName>
        <fullName evidence="1">Uncharacterized protein</fullName>
    </submittedName>
</protein>
<accession>A0A9Q1G583</accession>
<sequence>MMDEAIGGMPSITPPVLVAVVVSPQSRRQERAGSSRKWRNSDLLEFLQRQAELEEEREKEALGIYISQANIVEDIAGYNHLWGNVGCTSRAEKKMLLHLDFISPKARSIMERAFE</sequence>
<keyword evidence="2" id="KW-1185">Reference proteome</keyword>
<organism evidence="1 2">
    <name type="scientific">Synaphobranchus kaupii</name>
    <name type="common">Kaup's arrowtooth eel</name>
    <dbReference type="NCBI Taxonomy" id="118154"/>
    <lineage>
        <taxon>Eukaryota</taxon>
        <taxon>Metazoa</taxon>
        <taxon>Chordata</taxon>
        <taxon>Craniata</taxon>
        <taxon>Vertebrata</taxon>
        <taxon>Euteleostomi</taxon>
        <taxon>Actinopterygii</taxon>
        <taxon>Neopterygii</taxon>
        <taxon>Teleostei</taxon>
        <taxon>Anguilliformes</taxon>
        <taxon>Synaphobranchidae</taxon>
        <taxon>Synaphobranchus</taxon>
    </lineage>
</organism>
<evidence type="ECO:0000313" key="1">
    <source>
        <dbReference type="EMBL" id="KAJ8375446.1"/>
    </source>
</evidence>
<gene>
    <name evidence="1" type="ORF">SKAU_G00060260</name>
</gene>
<reference evidence="1" key="1">
    <citation type="journal article" date="2023" name="Science">
        <title>Genome structures resolve the early diversification of teleost fishes.</title>
        <authorList>
            <person name="Parey E."/>
            <person name="Louis A."/>
            <person name="Montfort J."/>
            <person name="Bouchez O."/>
            <person name="Roques C."/>
            <person name="Iampietro C."/>
            <person name="Lluch J."/>
            <person name="Castinel A."/>
            <person name="Donnadieu C."/>
            <person name="Desvignes T."/>
            <person name="Floi Bucao C."/>
            <person name="Jouanno E."/>
            <person name="Wen M."/>
            <person name="Mejri S."/>
            <person name="Dirks R."/>
            <person name="Jansen H."/>
            <person name="Henkel C."/>
            <person name="Chen W.J."/>
            <person name="Zahm M."/>
            <person name="Cabau C."/>
            <person name="Klopp C."/>
            <person name="Thompson A.W."/>
            <person name="Robinson-Rechavi M."/>
            <person name="Braasch I."/>
            <person name="Lecointre G."/>
            <person name="Bobe J."/>
            <person name="Postlethwait J.H."/>
            <person name="Berthelot C."/>
            <person name="Roest Crollius H."/>
            <person name="Guiguen Y."/>
        </authorList>
    </citation>
    <scope>NUCLEOTIDE SEQUENCE</scope>
    <source>
        <strain evidence="1">WJC10195</strain>
    </source>
</reference>
<dbReference type="EMBL" id="JAINUF010000002">
    <property type="protein sequence ID" value="KAJ8375446.1"/>
    <property type="molecule type" value="Genomic_DNA"/>
</dbReference>
<dbReference type="Proteomes" id="UP001152622">
    <property type="component" value="Chromosome 2"/>
</dbReference>